<name>A0A2P4XGP2_9STRA</name>
<gene>
    <name evidence="2" type="ORF">PHPALM_19717</name>
</gene>
<dbReference type="Proteomes" id="UP000237271">
    <property type="component" value="Unassembled WGS sequence"/>
</dbReference>
<keyword evidence="2" id="KW-0695">RNA-directed DNA polymerase</keyword>
<evidence type="ECO:0000313" key="3">
    <source>
        <dbReference type="Proteomes" id="UP000237271"/>
    </source>
</evidence>
<evidence type="ECO:0000259" key="1">
    <source>
        <dbReference type="Pfam" id="PF17919"/>
    </source>
</evidence>
<sequence>MASLQHAPAQALTDGTKPFSIVCDASDYGIGCALLQKDGEGCECVIAFQARRPNAGGRNYPYLS</sequence>
<keyword evidence="2" id="KW-0548">Nucleotidyltransferase</keyword>
<evidence type="ECO:0000313" key="2">
    <source>
        <dbReference type="EMBL" id="POM64717.1"/>
    </source>
</evidence>
<organism evidence="2 3">
    <name type="scientific">Phytophthora palmivora</name>
    <dbReference type="NCBI Taxonomy" id="4796"/>
    <lineage>
        <taxon>Eukaryota</taxon>
        <taxon>Sar</taxon>
        <taxon>Stramenopiles</taxon>
        <taxon>Oomycota</taxon>
        <taxon>Peronosporomycetes</taxon>
        <taxon>Peronosporales</taxon>
        <taxon>Peronosporaceae</taxon>
        <taxon>Phytophthora</taxon>
    </lineage>
</organism>
<dbReference type="Pfam" id="PF17919">
    <property type="entry name" value="RT_RNaseH_2"/>
    <property type="match status" value="1"/>
</dbReference>
<dbReference type="GO" id="GO:0003964">
    <property type="term" value="F:RNA-directed DNA polymerase activity"/>
    <property type="evidence" value="ECO:0007669"/>
    <property type="project" value="UniProtKB-KW"/>
</dbReference>
<keyword evidence="2" id="KW-0808">Transferase</keyword>
<dbReference type="EMBL" id="NCKW01011059">
    <property type="protein sequence ID" value="POM64717.1"/>
    <property type="molecule type" value="Genomic_DNA"/>
</dbReference>
<dbReference type="InterPro" id="IPR041577">
    <property type="entry name" value="RT_RNaseH_2"/>
</dbReference>
<dbReference type="OrthoDB" id="8057740at2759"/>
<dbReference type="AlphaFoldDB" id="A0A2P4XGP2"/>
<feature type="domain" description="Reverse transcriptase/retrotransposon-derived protein RNase H-like" evidence="1">
    <location>
        <begin position="3"/>
        <end position="61"/>
    </location>
</feature>
<accession>A0A2P4XGP2</accession>
<protein>
    <submittedName>
        <fullName evidence="2">Reverse transcriptase</fullName>
    </submittedName>
</protein>
<dbReference type="SUPFAM" id="SSF56672">
    <property type="entry name" value="DNA/RNA polymerases"/>
    <property type="match status" value="1"/>
</dbReference>
<comment type="caution">
    <text evidence="2">The sequence shown here is derived from an EMBL/GenBank/DDBJ whole genome shotgun (WGS) entry which is preliminary data.</text>
</comment>
<dbReference type="InterPro" id="IPR043502">
    <property type="entry name" value="DNA/RNA_pol_sf"/>
</dbReference>
<reference evidence="2 3" key="1">
    <citation type="journal article" date="2017" name="Genome Biol. Evol.">
        <title>Phytophthora megakarya and P. palmivora, closely related causal agents of cacao black pod rot, underwent increases in genome sizes and gene numbers by different mechanisms.</title>
        <authorList>
            <person name="Ali S.S."/>
            <person name="Shao J."/>
            <person name="Lary D.J."/>
            <person name="Kronmiller B."/>
            <person name="Shen D."/>
            <person name="Strem M.D."/>
            <person name="Amoako-Attah I."/>
            <person name="Akrofi A.Y."/>
            <person name="Begoude B.A."/>
            <person name="Ten Hoopen G.M."/>
            <person name="Coulibaly K."/>
            <person name="Kebe B.I."/>
            <person name="Melnick R.L."/>
            <person name="Guiltinan M.J."/>
            <person name="Tyler B.M."/>
            <person name="Meinhardt L.W."/>
            <person name="Bailey B.A."/>
        </authorList>
    </citation>
    <scope>NUCLEOTIDE SEQUENCE [LARGE SCALE GENOMIC DNA]</scope>
    <source>
        <strain evidence="3">sbr112.9</strain>
    </source>
</reference>
<keyword evidence="3" id="KW-1185">Reference proteome</keyword>
<proteinExistence type="predicted"/>